<dbReference type="Proteomes" id="UP001558632">
    <property type="component" value="Unassembled WGS sequence"/>
</dbReference>
<keyword evidence="2" id="KW-1185">Reference proteome</keyword>
<dbReference type="EMBL" id="JBEUSY010000328">
    <property type="protein sequence ID" value="KAL1238243.1"/>
    <property type="molecule type" value="Genomic_DNA"/>
</dbReference>
<dbReference type="PROSITE" id="PS51257">
    <property type="entry name" value="PROKAR_LIPOPROTEIN"/>
    <property type="match status" value="1"/>
</dbReference>
<accession>A0ABR3KH57</accession>
<name>A0ABR3KH57_TRISP</name>
<organism evidence="1 2">
    <name type="scientific">Trichinella spiralis</name>
    <name type="common">Trichina worm</name>
    <dbReference type="NCBI Taxonomy" id="6334"/>
    <lineage>
        <taxon>Eukaryota</taxon>
        <taxon>Metazoa</taxon>
        <taxon>Ecdysozoa</taxon>
        <taxon>Nematoda</taxon>
        <taxon>Enoplea</taxon>
        <taxon>Dorylaimia</taxon>
        <taxon>Trichinellida</taxon>
        <taxon>Trichinellidae</taxon>
        <taxon>Trichinella</taxon>
    </lineage>
</organism>
<evidence type="ECO:0000313" key="1">
    <source>
        <dbReference type="EMBL" id="KAL1238243.1"/>
    </source>
</evidence>
<evidence type="ECO:0000313" key="2">
    <source>
        <dbReference type="Proteomes" id="UP001558632"/>
    </source>
</evidence>
<proteinExistence type="predicted"/>
<protein>
    <submittedName>
        <fullName evidence="1">POC1 centriolar protein</fullName>
    </submittedName>
</protein>
<reference evidence="1 2" key="1">
    <citation type="submission" date="2024-07" db="EMBL/GenBank/DDBJ databases">
        <title>Enhanced genomic and transcriptomic resources for Trichinella pseudospiralis and T. spiralis underpin the discovery of pronounced molecular differences between stages and species.</title>
        <authorList>
            <person name="Pasi K.K."/>
            <person name="La Rosa G."/>
            <person name="Gomez-Morales M.A."/>
            <person name="Tosini F."/>
            <person name="Sumanam S."/>
            <person name="Young N.D."/>
            <person name="Chang B.C."/>
            <person name="Robin G.B."/>
        </authorList>
    </citation>
    <scope>NUCLEOTIDE SEQUENCE [LARGE SCALE GENOMIC DNA]</scope>
    <source>
        <strain evidence="1">ISS534</strain>
    </source>
</reference>
<sequence>MAWRPLQVCLSTTTGCFDSSVLMQEEVTTACPLRLVCHHHSFYFIRTSHPERTVLEKENGGGEEKHFLQ</sequence>
<comment type="caution">
    <text evidence="1">The sequence shown here is derived from an EMBL/GenBank/DDBJ whole genome shotgun (WGS) entry which is preliminary data.</text>
</comment>
<gene>
    <name evidence="1" type="ORF">TSPI_05177</name>
</gene>